<dbReference type="Pfam" id="PF13306">
    <property type="entry name" value="LRR_5"/>
    <property type="match status" value="2"/>
</dbReference>
<dbReference type="RefSeq" id="WP_044635070.1">
    <property type="nucleotide sequence ID" value="NZ_CDNC01000051.1"/>
</dbReference>
<evidence type="ECO:0000313" key="1">
    <source>
        <dbReference type="EMBL" id="CEM63384.1"/>
    </source>
</evidence>
<sequence>MLSGSNDAIADSYAFNGEEILYAVSKAKGTPPPAPGKITIAVKGDPNVTALTKTSIEADKGEKWATVKTKLPTLGFQENYELDKWVLSGSSDAIVDSYAFNGEEILYAVSKAEGTPPPAPDKITIAVKGDPNVTALSKTSIEADKGEKWATVKTKLPTLGFKENYELDKWVLSGLSDAIADSYAFNGEETIFAVSKRSQVTITIAGDEDTVHLPTNKTFMVDKGSTLTEIKNNIEIQNAMAMVKPQEYYGDPIVWYLSDENGEKLEEYTGTFNADTTLYAVAKLKPTPAKQFDITSDGIILEIKGNDQVLVIPEEINGTPVTAISMNLNLRPRFVRELRLPKTLQRIDRGAFDSWNITKLTIQTENISFKMKGVKIQELVLADTVKTIGMATFSNCSDIKKLTLPAGLQRIGSMAFEGCSGISALTLPDELQHIEKEAFKDCHGIKGELNLPAELVTLGYEAFLNCTGITGELRLPSKLKRIESSTFSGCKGITAVRFPSGLEKIDYAAFKNCSGIEEELELPTELQTIG</sequence>
<reference evidence="2" key="1">
    <citation type="submission" date="2015-01" db="EMBL/GenBank/DDBJ databases">
        <authorList>
            <person name="Manzoor Shahid"/>
            <person name="Zubair Saima"/>
        </authorList>
    </citation>
    <scope>NUCLEOTIDE SEQUENCE [LARGE SCALE GENOMIC DNA]</scope>
    <source>
        <strain evidence="2">V1</strain>
    </source>
</reference>
<dbReference type="InterPro" id="IPR026906">
    <property type="entry name" value="LRR_5"/>
</dbReference>
<dbReference type="InterPro" id="IPR053139">
    <property type="entry name" value="Surface_bspA-like"/>
</dbReference>
<protein>
    <recommendedName>
        <fullName evidence="3">Leucine-rich repeat domain-containing protein</fullName>
    </recommendedName>
</protein>
<dbReference type="AlphaFoldDB" id="A0A0B7GXI3"/>
<evidence type="ECO:0008006" key="3">
    <source>
        <dbReference type="Google" id="ProtNLM"/>
    </source>
</evidence>
<evidence type="ECO:0000313" key="2">
    <source>
        <dbReference type="Proteomes" id="UP000042527"/>
    </source>
</evidence>
<keyword evidence="2" id="KW-1185">Reference proteome</keyword>
<proteinExistence type="predicted"/>
<dbReference type="PANTHER" id="PTHR45661:SF3">
    <property type="entry name" value="IG-LIKE DOMAIN-CONTAINING PROTEIN"/>
    <property type="match status" value="1"/>
</dbReference>
<dbReference type="EMBL" id="CDNC01000051">
    <property type="protein sequence ID" value="CEM63384.1"/>
    <property type="molecule type" value="Genomic_DNA"/>
</dbReference>
<organism evidence="1 2">
    <name type="scientific">Treponema phagedenis</name>
    <dbReference type="NCBI Taxonomy" id="162"/>
    <lineage>
        <taxon>Bacteria</taxon>
        <taxon>Pseudomonadati</taxon>
        <taxon>Spirochaetota</taxon>
        <taxon>Spirochaetia</taxon>
        <taxon>Spirochaetales</taxon>
        <taxon>Treponemataceae</taxon>
        <taxon>Treponema</taxon>
    </lineage>
</organism>
<name>A0A0B7GXI3_TREPH</name>
<dbReference type="InterPro" id="IPR032675">
    <property type="entry name" value="LRR_dom_sf"/>
</dbReference>
<dbReference type="PANTHER" id="PTHR45661">
    <property type="entry name" value="SURFACE ANTIGEN"/>
    <property type="match status" value="1"/>
</dbReference>
<gene>
    <name evidence="1" type="ORF">TPHV1_90013</name>
</gene>
<dbReference type="OrthoDB" id="1385830at2"/>
<dbReference type="Gene3D" id="3.80.10.10">
    <property type="entry name" value="Ribonuclease Inhibitor"/>
    <property type="match status" value="2"/>
</dbReference>
<dbReference type="Proteomes" id="UP000042527">
    <property type="component" value="Unassembled WGS sequence"/>
</dbReference>
<accession>A0A0B7GXI3</accession>
<dbReference type="SUPFAM" id="SSF52058">
    <property type="entry name" value="L domain-like"/>
    <property type="match status" value="1"/>
</dbReference>